<keyword evidence="2 6" id="KW-0812">Transmembrane</keyword>
<dbReference type="EMBL" id="JAKWBI020000005">
    <property type="protein sequence ID" value="KAJ2906999.1"/>
    <property type="molecule type" value="Genomic_DNA"/>
</dbReference>
<name>A0AAD5RYS3_9PEZI</name>
<feature type="transmembrane region" description="Helical" evidence="6">
    <location>
        <begin position="562"/>
        <end position="594"/>
    </location>
</feature>
<protein>
    <recommendedName>
        <fullName evidence="11">Sulfate transporter</fullName>
    </recommendedName>
</protein>
<feature type="transmembrane region" description="Helical" evidence="6">
    <location>
        <begin position="511"/>
        <end position="541"/>
    </location>
</feature>
<dbReference type="PROSITE" id="PS50042">
    <property type="entry name" value="CNMP_BINDING_3"/>
    <property type="match status" value="1"/>
</dbReference>
<dbReference type="InterPro" id="IPR000595">
    <property type="entry name" value="cNMP-bd_dom"/>
</dbReference>
<feature type="domain" description="Cyclic nucleotide-binding" evidence="7">
    <location>
        <begin position="846"/>
        <end position="924"/>
    </location>
</feature>
<feature type="compositionally biased region" description="Polar residues" evidence="5">
    <location>
        <begin position="753"/>
        <end position="767"/>
    </location>
</feature>
<dbReference type="Pfam" id="PF00916">
    <property type="entry name" value="Sulfate_transp"/>
    <property type="match status" value="1"/>
</dbReference>
<keyword evidence="10" id="KW-1185">Reference proteome</keyword>
<dbReference type="PANTHER" id="PTHR43310:SF4">
    <property type="entry name" value="AFR304WP"/>
    <property type="match status" value="1"/>
</dbReference>
<dbReference type="Proteomes" id="UP001201980">
    <property type="component" value="Unassembled WGS sequence"/>
</dbReference>
<feature type="transmembrane region" description="Helical" evidence="6">
    <location>
        <begin position="263"/>
        <end position="285"/>
    </location>
</feature>
<dbReference type="SUPFAM" id="SSF51206">
    <property type="entry name" value="cAMP-binding domain-like"/>
    <property type="match status" value="1"/>
</dbReference>
<dbReference type="InterPro" id="IPR036513">
    <property type="entry name" value="STAS_dom_sf"/>
</dbReference>
<organism evidence="9 10">
    <name type="scientific">Zalerion maritima</name>
    <dbReference type="NCBI Taxonomy" id="339359"/>
    <lineage>
        <taxon>Eukaryota</taxon>
        <taxon>Fungi</taxon>
        <taxon>Dikarya</taxon>
        <taxon>Ascomycota</taxon>
        <taxon>Pezizomycotina</taxon>
        <taxon>Sordariomycetes</taxon>
        <taxon>Lulworthiomycetidae</taxon>
        <taxon>Lulworthiales</taxon>
        <taxon>Lulworthiaceae</taxon>
        <taxon>Zalerion</taxon>
    </lineage>
</organism>
<evidence type="ECO:0000256" key="1">
    <source>
        <dbReference type="ARBA" id="ARBA00004141"/>
    </source>
</evidence>
<dbReference type="InterPro" id="IPR011547">
    <property type="entry name" value="SLC26A/SulP_dom"/>
</dbReference>
<gene>
    <name evidence="9" type="ORF">MKZ38_008567</name>
</gene>
<evidence type="ECO:0008006" key="11">
    <source>
        <dbReference type="Google" id="ProtNLM"/>
    </source>
</evidence>
<evidence type="ECO:0000313" key="9">
    <source>
        <dbReference type="EMBL" id="KAJ2906999.1"/>
    </source>
</evidence>
<sequence length="961" mass="106178">MSFPRLGLSSWRSPSYLSHDIHESSQEQESSPKDVHNDSAALASYLLSAKSVPEPQPYEGPSMLTEMIKRSPPPSQPPSPPEPCDGPADAMPSPTEESPLLSSSETGYGTEDNFDAEGQKVEPPKGRWGAALMQSLVSKKKQAVNVITTVANPKRWDRKAVWKRCCVDPVACLPAVIVGLLLNILDALSYGMILFPLGDPLFAHLGAAGISIFYVSTILSQLTFSTGSIFKGAIGSELIEVVPFFHSMAKTITTIVGRDNPDAVIATTITSYALSSMLTGLVFYSMGKFKLGSLVGFIPRHILIGCIGGVGWFLIVTGFEVTAKLGSFHYDLETAKKLIEVDTLPLWLIPLGAATALFYALMRIHSKYFLPLFILSVPLIFYLSVFASGNFDPPYLREHGWIFEGPPSGEPWWYFYTLYKFNLVHWDAIGRCVPAMLALTFFGILHVPINVPALAQQTGEDHANLDHELKLHGFSNLISGLAGSIQNYLVYANTAMFVKSGGNTRLAGYELAVLTFLVMTVGPSTIGFIPVMMVGVLIYELGFELLSEAVWAPKKKLEPMEYMTVIAIVLVMGIYDFVYGILVGVILALASLVFQTSRISAVRNTFSGDVVGSTVRRNPTQHHYLKNTGRQVKILKLSGFLFFGTIVGVEKQIRDLISAEAYERRPIKFLILDLWHVSGLDYSAGEGFNTIARLLKRKGIVLTISGVQPDSGVGRTLRTMGVAGEQDEVLMLPTLNSALESCENELLKTFYASQEQARPANEPTSSLDVPRGTPRLDTFSMPDNSPRTMERTVAAKTVIEEHDTVHRAAKWRHFTAPLRLILQIFDDLSDKNEDFWFGASKYFVRRHYAEGFVLFRPGGPADGFWLLEKGMLRAEYNLPQGFLCESIVAGTTCGELPFFSNSRRTATVIAERECDTWLLTRENWDLMREKDPDIASEFLNVGFKLSSERMESITGHTLAMA</sequence>
<evidence type="ECO:0000256" key="6">
    <source>
        <dbReference type="SAM" id="Phobius"/>
    </source>
</evidence>
<dbReference type="PROSITE" id="PS50801">
    <property type="entry name" value="STAS"/>
    <property type="match status" value="1"/>
</dbReference>
<keyword evidence="4 6" id="KW-0472">Membrane</keyword>
<evidence type="ECO:0000259" key="7">
    <source>
        <dbReference type="PROSITE" id="PS50042"/>
    </source>
</evidence>
<feature type="transmembrane region" description="Helical" evidence="6">
    <location>
        <begin position="202"/>
        <end position="222"/>
    </location>
</feature>
<feature type="transmembrane region" description="Helical" evidence="6">
    <location>
        <begin position="428"/>
        <end position="451"/>
    </location>
</feature>
<comment type="caution">
    <text evidence="9">The sequence shown here is derived from an EMBL/GenBank/DDBJ whole genome shotgun (WGS) entry which is preliminary data.</text>
</comment>
<feature type="transmembrane region" description="Helical" evidence="6">
    <location>
        <begin position="344"/>
        <end position="361"/>
    </location>
</feature>
<evidence type="ECO:0000259" key="8">
    <source>
        <dbReference type="PROSITE" id="PS50801"/>
    </source>
</evidence>
<reference evidence="9" key="1">
    <citation type="submission" date="2022-07" db="EMBL/GenBank/DDBJ databases">
        <title>Draft genome sequence of Zalerion maritima ATCC 34329, a (micro)plastics degrading marine fungus.</title>
        <authorList>
            <person name="Paco A."/>
            <person name="Goncalves M.F.M."/>
            <person name="Rocha-Santos T.A.P."/>
            <person name="Alves A."/>
        </authorList>
    </citation>
    <scope>NUCLEOTIDE SEQUENCE</scope>
    <source>
        <strain evidence="9">ATCC 34329</strain>
    </source>
</reference>
<feature type="domain" description="STAS" evidence="8">
    <location>
        <begin position="632"/>
        <end position="742"/>
    </location>
</feature>
<feature type="region of interest" description="Disordered" evidence="5">
    <location>
        <begin position="753"/>
        <end position="786"/>
    </location>
</feature>
<feature type="compositionally biased region" description="Pro residues" evidence="5">
    <location>
        <begin position="71"/>
        <end position="84"/>
    </location>
</feature>
<feature type="transmembrane region" description="Helical" evidence="6">
    <location>
        <begin position="297"/>
        <end position="319"/>
    </location>
</feature>
<dbReference type="InterPro" id="IPR052706">
    <property type="entry name" value="Membrane-Transporter-like"/>
</dbReference>
<evidence type="ECO:0000256" key="4">
    <source>
        <dbReference type="ARBA" id="ARBA00023136"/>
    </source>
</evidence>
<keyword evidence="3 6" id="KW-1133">Transmembrane helix</keyword>
<dbReference type="GO" id="GO:0016020">
    <property type="term" value="C:membrane"/>
    <property type="evidence" value="ECO:0007669"/>
    <property type="project" value="UniProtKB-SubCell"/>
</dbReference>
<dbReference type="SUPFAM" id="SSF52091">
    <property type="entry name" value="SpoIIaa-like"/>
    <property type="match status" value="1"/>
</dbReference>
<dbReference type="Gene3D" id="2.60.120.10">
    <property type="entry name" value="Jelly Rolls"/>
    <property type="match status" value="1"/>
</dbReference>
<dbReference type="CDD" id="cd00038">
    <property type="entry name" value="CAP_ED"/>
    <property type="match status" value="1"/>
</dbReference>
<evidence type="ECO:0000313" key="10">
    <source>
        <dbReference type="Proteomes" id="UP001201980"/>
    </source>
</evidence>
<feature type="transmembrane region" description="Helical" evidence="6">
    <location>
        <begin position="368"/>
        <end position="387"/>
    </location>
</feature>
<feature type="region of interest" description="Disordered" evidence="5">
    <location>
        <begin position="1"/>
        <end position="125"/>
    </location>
</feature>
<evidence type="ECO:0000256" key="5">
    <source>
        <dbReference type="SAM" id="MobiDB-lite"/>
    </source>
</evidence>
<dbReference type="InterPro" id="IPR018490">
    <property type="entry name" value="cNMP-bd_dom_sf"/>
</dbReference>
<evidence type="ECO:0000256" key="2">
    <source>
        <dbReference type="ARBA" id="ARBA00022692"/>
    </source>
</evidence>
<dbReference type="AlphaFoldDB" id="A0AAD5RYS3"/>
<accession>A0AAD5RYS3</accession>
<proteinExistence type="predicted"/>
<evidence type="ECO:0000256" key="3">
    <source>
        <dbReference type="ARBA" id="ARBA00022989"/>
    </source>
</evidence>
<dbReference type="InterPro" id="IPR014710">
    <property type="entry name" value="RmlC-like_jellyroll"/>
</dbReference>
<comment type="subcellular location">
    <subcellularLocation>
        <location evidence="1">Membrane</location>
        <topology evidence="1">Multi-pass membrane protein</topology>
    </subcellularLocation>
</comment>
<feature type="compositionally biased region" description="Low complexity" evidence="5">
    <location>
        <begin position="92"/>
        <end position="106"/>
    </location>
</feature>
<dbReference type="CDD" id="cd07042">
    <property type="entry name" value="STAS_SulP_like_sulfate_transporter"/>
    <property type="match status" value="1"/>
</dbReference>
<feature type="transmembrane region" description="Helical" evidence="6">
    <location>
        <begin position="173"/>
        <end position="195"/>
    </location>
</feature>
<dbReference type="Pfam" id="PF01740">
    <property type="entry name" value="STAS"/>
    <property type="match status" value="1"/>
</dbReference>
<feature type="compositionally biased region" description="Basic and acidic residues" evidence="5">
    <location>
        <begin position="19"/>
        <end position="37"/>
    </location>
</feature>
<dbReference type="Pfam" id="PF00027">
    <property type="entry name" value="cNMP_binding"/>
    <property type="match status" value="1"/>
</dbReference>
<dbReference type="InterPro" id="IPR002645">
    <property type="entry name" value="STAS_dom"/>
</dbReference>
<dbReference type="PANTHER" id="PTHR43310">
    <property type="entry name" value="SULFATE TRANSPORTER YBAR-RELATED"/>
    <property type="match status" value="1"/>
</dbReference>
<dbReference type="Gene3D" id="3.30.750.24">
    <property type="entry name" value="STAS domain"/>
    <property type="match status" value="1"/>
</dbReference>
<feature type="compositionally biased region" description="Low complexity" evidence="5">
    <location>
        <begin position="39"/>
        <end position="51"/>
    </location>
</feature>